<dbReference type="Gene3D" id="1.10.10.10">
    <property type="entry name" value="Winged helix-like DNA-binding domain superfamily/Winged helix DNA-binding domain"/>
    <property type="match status" value="1"/>
</dbReference>
<organism evidence="3 4">
    <name type="scientific">Martelella lutilitoris</name>
    <dbReference type="NCBI Taxonomy" id="2583532"/>
    <lineage>
        <taxon>Bacteria</taxon>
        <taxon>Pseudomonadati</taxon>
        <taxon>Pseudomonadota</taxon>
        <taxon>Alphaproteobacteria</taxon>
        <taxon>Hyphomicrobiales</taxon>
        <taxon>Aurantimonadaceae</taxon>
        <taxon>Martelella</taxon>
    </lineage>
</organism>
<accession>A0A5C4JUL7</accession>
<protein>
    <submittedName>
        <fullName evidence="3">Helix-turn-helix domain-containing protein</fullName>
    </submittedName>
</protein>
<comment type="caution">
    <text evidence="3">The sequence shown here is derived from an EMBL/GenBank/DDBJ whole genome shotgun (WGS) entry which is preliminary data.</text>
</comment>
<dbReference type="OrthoDB" id="8242438at2"/>
<dbReference type="InterPro" id="IPR036390">
    <property type="entry name" value="WH_DNA-bd_sf"/>
</dbReference>
<keyword evidence="4" id="KW-1185">Reference proteome</keyword>
<reference evidence="3 4" key="1">
    <citation type="submission" date="2019-05" db="EMBL/GenBank/DDBJ databases">
        <authorList>
            <person name="Lee S.D."/>
        </authorList>
    </citation>
    <scope>NUCLEOTIDE SEQUENCE [LARGE SCALE GENOMIC DNA]</scope>
    <source>
        <strain evidence="3 4">GH2-6</strain>
    </source>
</reference>
<dbReference type="Proteomes" id="UP000307874">
    <property type="component" value="Unassembled WGS sequence"/>
</dbReference>
<name>A0A5C4JUL7_9HYPH</name>
<evidence type="ECO:0000259" key="2">
    <source>
        <dbReference type="Pfam" id="PF09339"/>
    </source>
</evidence>
<feature type="compositionally biased region" description="Basic and acidic residues" evidence="1">
    <location>
        <begin position="180"/>
        <end position="195"/>
    </location>
</feature>
<dbReference type="InterPro" id="IPR036388">
    <property type="entry name" value="WH-like_DNA-bd_sf"/>
</dbReference>
<dbReference type="InterPro" id="IPR005471">
    <property type="entry name" value="Tscrpt_reg_IclR_N"/>
</dbReference>
<evidence type="ECO:0000313" key="4">
    <source>
        <dbReference type="Proteomes" id="UP000307874"/>
    </source>
</evidence>
<dbReference type="Pfam" id="PF09339">
    <property type="entry name" value="HTH_IclR"/>
    <property type="match status" value="1"/>
</dbReference>
<feature type="domain" description="HTH iclR-type" evidence="2">
    <location>
        <begin position="88"/>
        <end position="136"/>
    </location>
</feature>
<sequence length="195" mass="21932">MQAWRTSLTPVQMKSPPATAIGAATITARMPKTVHNVFIRLKRLMQSRRPPIETRGCDMALLRENDVLFAYKALNLIPGLPEASRRVAGAILDHFNKKDGQCDPGIERLSRMLGLNRSTVIRATEKLDELGLIEKDSHGGKAHRASYKPNWAYFRAIVEDFQLDGGPDCRARTGRRDRHHGVSDQSRCHERLPQA</sequence>
<proteinExistence type="predicted"/>
<evidence type="ECO:0000313" key="3">
    <source>
        <dbReference type="EMBL" id="TNB48987.1"/>
    </source>
</evidence>
<dbReference type="SUPFAM" id="SSF46785">
    <property type="entry name" value="Winged helix' DNA-binding domain"/>
    <property type="match status" value="1"/>
</dbReference>
<feature type="region of interest" description="Disordered" evidence="1">
    <location>
        <begin position="172"/>
        <end position="195"/>
    </location>
</feature>
<dbReference type="EMBL" id="VCLB01000002">
    <property type="protein sequence ID" value="TNB48987.1"/>
    <property type="molecule type" value="Genomic_DNA"/>
</dbReference>
<gene>
    <name evidence="3" type="ORF">FF124_03040</name>
</gene>
<evidence type="ECO:0000256" key="1">
    <source>
        <dbReference type="SAM" id="MobiDB-lite"/>
    </source>
</evidence>
<dbReference type="AlphaFoldDB" id="A0A5C4JUL7"/>
<reference evidence="3 4" key="2">
    <citation type="submission" date="2019-06" db="EMBL/GenBank/DDBJ databases">
        <title>Martelella lutilitoris sp. nov., isolated from a tidal mudflat.</title>
        <authorList>
            <person name="Kim Y.-J."/>
        </authorList>
    </citation>
    <scope>NUCLEOTIDE SEQUENCE [LARGE SCALE GENOMIC DNA]</scope>
    <source>
        <strain evidence="3 4">GH2-6</strain>
    </source>
</reference>